<sequence length="106" mass="12237">MDAPFREGETSNLYDVIKSEESPRPDADLIKNSLTLEVNRALETLSDKEEQVIRHFYGISVKHPKSLQEIGDAFGLTRERVRQIREKGIRKLRHTSKNKVLKTYLG</sequence>
<name>A0A090W0U7_9FLAO</name>
<dbReference type="InterPro" id="IPR050239">
    <property type="entry name" value="Sigma-70_RNA_pol_init_factors"/>
</dbReference>
<dbReference type="Proteomes" id="UP000029641">
    <property type="component" value="Unassembled WGS sequence"/>
</dbReference>
<dbReference type="SUPFAM" id="SSF88659">
    <property type="entry name" value="Sigma3 and sigma4 domains of RNA polymerase sigma factors"/>
    <property type="match status" value="1"/>
</dbReference>
<dbReference type="eggNOG" id="COG0568">
    <property type="taxonomic scope" value="Bacteria"/>
</dbReference>
<dbReference type="NCBIfam" id="TIGR02937">
    <property type="entry name" value="sigma70-ECF"/>
    <property type="match status" value="1"/>
</dbReference>
<dbReference type="PANTHER" id="PTHR30603:SF47">
    <property type="entry name" value="RNA POLYMERASE SIGMA FACTOR SIGD, CHLOROPLASTIC"/>
    <property type="match status" value="1"/>
</dbReference>
<dbReference type="CDD" id="cd06171">
    <property type="entry name" value="Sigma70_r4"/>
    <property type="match status" value="1"/>
</dbReference>
<dbReference type="PRINTS" id="PR00046">
    <property type="entry name" value="SIGMA70FCT"/>
</dbReference>
<accession>A0A090W0U7</accession>
<dbReference type="Pfam" id="PF04545">
    <property type="entry name" value="Sigma70_r4"/>
    <property type="match status" value="1"/>
</dbReference>
<evidence type="ECO:0000259" key="1">
    <source>
        <dbReference type="Pfam" id="PF04545"/>
    </source>
</evidence>
<dbReference type="AlphaFoldDB" id="A0A090W0U7"/>
<proteinExistence type="predicted"/>
<dbReference type="GO" id="GO:0006352">
    <property type="term" value="P:DNA-templated transcription initiation"/>
    <property type="evidence" value="ECO:0007669"/>
    <property type="project" value="InterPro"/>
</dbReference>
<dbReference type="EMBL" id="BBNS01000006">
    <property type="protein sequence ID" value="GAL70511.1"/>
    <property type="molecule type" value="Genomic_DNA"/>
</dbReference>
<dbReference type="GO" id="GO:0003700">
    <property type="term" value="F:DNA-binding transcription factor activity"/>
    <property type="evidence" value="ECO:0007669"/>
    <property type="project" value="InterPro"/>
</dbReference>
<dbReference type="Proteomes" id="UP000029646">
    <property type="component" value="Unassembled WGS sequence"/>
</dbReference>
<dbReference type="InterPro" id="IPR036388">
    <property type="entry name" value="WH-like_DNA-bd_sf"/>
</dbReference>
<evidence type="ECO:0000313" key="2">
    <source>
        <dbReference type="EMBL" id="GAL66090.1"/>
    </source>
</evidence>
<dbReference type="InterPro" id="IPR014284">
    <property type="entry name" value="RNA_pol_sigma-70_dom"/>
</dbReference>
<reference evidence="4 5" key="1">
    <citation type="journal article" date="2014" name="Genome Announc.">
        <title>Draft Genome Sequence of Marine Flavobacterium Jejuia pallidilutea Strain 11shimoA1 and Pigmentation Mutants.</title>
        <authorList>
            <person name="Takatani N."/>
            <person name="Nakanishi M."/>
            <person name="Meirelles P."/>
            <person name="Mino S."/>
            <person name="Suda W."/>
            <person name="Oshima K."/>
            <person name="Hattori M."/>
            <person name="Ohkuma M."/>
            <person name="Hosokawa M."/>
            <person name="Miyashita K."/>
            <person name="Thompson F.L."/>
            <person name="Niwa A."/>
            <person name="Sawabe T."/>
            <person name="Sawabe T."/>
        </authorList>
    </citation>
    <scope>NUCLEOTIDE SEQUENCE [LARGE SCALE GENOMIC DNA]</scope>
    <source>
        <strain evidence="2 4">JCM 19301</strain>
        <strain evidence="3">JCM 19302</strain>
        <strain evidence="5">JCM19302</strain>
    </source>
</reference>
<feature type="domain" description="RNA polymerase sigma-70 region 4" evidence="1">
    <location>
        <begin position="41"/>
        <end position="94"/>
    </location>
</feature>
<gene>
    <name evidence="2" type="ORF">JCM19301_655</name>
    <name evidence="3" type="ORF">JCM19302_1420</name>
</gene>
<dbReference type="InterPro" id="IPR013324">
    <property type="entry name" value="RNA_pol_sigma_r3/r4-like"/>
</dbReference>
<evidence type="ECO:0000313" key="3">
    <source>
        <dbReference type="EMBL" id="GAL70511.1"/>
    </source>
</evidence>
<organism evidence="3 5">
    <name type="scientific">Jejuia pallidilutea</name>
    <dbReference type="NCBI Taxonomy" id="504487"/>
    <lineage>
        <taxon>Bacteria</taxon>
        <taxon>Pseudomonadati</taxon>
        <taxon>Bacteroidota</taxon>
        <taxon>Flavobacteriia</taxon>
        <taxon>Flavobacteriales</taxon>
        <taxon>Flavobacteriaceae</taxon>
        <taxon>Jejuia</taxon>
    </lineage>
</organism>
<dbReference type="EMBL" id="BBNR01000003">
    <property type="protein sequence ID" value="GAL66090.1"/>
    <property type="molecule type" value="Genomic_DNA"/>
</dbReference>
<dbReference type="InterPro" id="IPR007630">
    <property type="entry name" value="RNA_pol_sigma70_r4"/>
</dbReference>
<dbReference type="InterPro" id="IPR000943">
    <property type="entry name" value="RNA_pol_sigma70"/>
</dbReference>
<evidence type="ECO:0000313" key="5">
    <source>
        <dbReference type="Proteomes" id="UP000029646"/>
    </source>
</evidence>
<evidence type="ECO:0000313" key="4">
    <source>
        <dbReference type="Proteomes" id="UP000029641"/>
    </source>
</evidence>
<comment type="caution">
    <text evidence="3">The sequence shown here is derived from an EMBL/GenBank/DDBJ whole genome shotgun (WGS) entry which is preliminary data.</text>
</comment>
<protein>
    <submittedName>
        <fullName evidence="3">RNA polymerase sigma factor RpoD</fullName>
    </submittedName>
</protein>
<dbReference type="Gene3D" id="1.10.10.10">
    <property type="entry name" value="Winged helix-like DNA-binding domain superfamily/Winged helix DNA-binding domain"/>
    <property type="match status" value="1"/>
</dbReference>
<dbReference type="PANTHER" id="PTHR30603">
    <property type="entry name" value="RNA POLYMERASE SIGMA FACTOR RPO"/>
    <property type="match status" value="1"/>
</dbReference>